<dbReference type="AlphaFoldDB" id="X6MBC8"/>
<comment type="caution">
    <text evidence="1">The sequence shown here is derived from an EMBL/GenBank/DDBJ whole genome shotgun (WGS) entry which is preliminary data.</text>
</comment>
<accession>X6MBC8</accession>
<organism evidence="1 2">
    <name type="scientific">Reticulomyxa filosa</name>
    <dbReference type="NCBI Taxonomy" id="46433"/>
    <lineage>
        <taxon>Eukaryota</taxon>
        <taxon>Sar</taxon>
        <taxon>Rhizaria</taxon>
        <taxon>Retaria</taxon>
        <taxon>Foraminifera</taxon>
        <taxon>Monothalamids</taxon>
        <taxon>Reticulomyxidae</taxon>
        <taxon>Reticulomyxa</taxon>
    </lineage>
</organism>
<proteinExistence type="predicted"/>
<name>X6MBC8_RETFI</name>
<evidence type="ECO:0000313" key="2">
    <source>
        <dbReference type="Proteomes" id="UP000023152"/>
    </source>
</evidence>
<protein>
    <submittedName>
        <fullName evidence="1">Uncharacterized protein</fullName>
    </submittedName>
</protein>
<gene>
    <name evidence="1" type="ORF">RFI_26064</name>
</gene>
<dbReference type="EMBL" id="ASPP01022576">
    <property type="protein sequence ID" value="ETO11313.1"/>
    <property type="molecule type" value="Genomic_DNA"/>
</dbReference>
<reference evidence="1 2" key="1">
    <citation type="journal article" date="2013" name="Curr. Biol.">
        <title>The Genome of the Foraminiferan Reticulomyxa filosa.</title>
        <authorList>
            <person name="Glockner G."/>
            <person name="Hulsmann N."/>
            <person name="Schleicher M."/>
            <person name="Noegel A.A."/>
            <person name="Eichinger L."/>
            <person name="Gallinger C."/>
            <person name="Pawlowski J."/>
            <person name="Sierra R."/>
            <person name="Euteneuer U."/>
            <person name="Pillet L."/>
            <person name="Moustafa A."/>
            <person name="Platzer M."/>
            <person name="Groth M."/>
            <person name="Szafranski K."/>
            <person name="Schliwa M."/>
        </authorList>
    </citation>
    <scope>NUCLEOTIDE SEQUENCE [LARGE SCALE GENOMIC DNA]</scope>
</reference>
<evidence type="ECO:0000313" key="1">
    <source>
        <dbReference type="EMBL" id="ETO11313.1"/>
    </source>
</evidence>
<dbReference type="Proteomes" id="UP000023152">
    <property type="component" value="Unassembled WGS sequence"/>
</dbReference>
<keyword evidence="2" id="KW-1185">Reference proteome</keyword>
<sequence length="158" mass="17802">MVMLGMWNLMLNHCLENCLFGLKSICFPKQNKNRAHLGGGVQFSLYIVLTFEKLIFVQYTDIQTVVVGICVDFCSVTISFSEDLYQTTKYVQTLETDERVGNNGAIIGLNVQDKNGCAVGCVNPFENIFSVYVHVSTKDQPRFERGDCRGQVLSNERI</sequence>